<name>A0AAN9TBF6_9HEMI</name>
<dbReference type="InterPro" id="IPR035754">
    <property type="entry name" value="SPRY_SPSB3"/>
</dbReference>
<comment type="subcellular location">
    <subcellularLocation>
        <location evidence="2">Cytoplasm</location>
    </subcellularLocation>
    <subcellularLocation>
        <location evidence="1">Nucleus</location>
    </subcellularLocation>
</comment>
<keyword evidence="10" id="KW-1185">Reference proteome</keyword>
<dbReference type="SUPFAM" id="SSF158235">
    <property type="entry name" value="SOCS box-like"/>
    <property type="match status" value="1"/>
</dbReference>
<evidence type="ECO:0000256" key="4">
    <source>
        <dbReference type="ARBA" id="ARBA00014684"/>
    </source>
</evidence>
<dbReference type="PROSITE" id="PS50225">
    <property type="entry name" value="SOCS"/>
    <property type="match status" value="1"/>
</dbReference>
<dbReference type="GO" id="GO:0035556">
    <property type="term" value="P:intracellular signal transduction"/>
    <property type="evidence" value="ECO:0007669"/>
    <property type="project" value="InterPro"/>
</dbReference>
<dbReference type="Pfam" id="PF00622">
    <property type="entry name" value="SPRY"/>
    <property type="match status" value="1"/>
</dbReference>
<dbReference type="AlphaFoldDB" id="A0AAN9TBF6"/>
<dbReference type="SUPFAM" id="SSF49899">
    <property type="entry name" value="Concanavalin A-like lectins/glucanases"/>
    <property type="match status" value="1"/>
</dbReference>
<dbReference type="InterPro" id="IPR043136">
    <property type="entry name" value="B30.2/SPRY_sf"/>
</dbReference>
<dbReference type="GO" id="GO:0005737">
    <property type="term" value="C:cytoplasm"/>
    <property type="evidence" value="ECO:0007669"/>
    <property type="project" value="UniProtKB-SubCell"/>
</dbReference>
<keyword evidence="5" id="KW-0963">Cytoplasm</keyword>
<evidence type="ECO:0000313" key="10">
    <source>
        <dbReference type="Proteomes" id="UP001367676"/>
    </source>
</evidence>
<reference evidence="9 10" key="1">
    <citation type="submission" date="2024-03" db="EMBL/GenBank/DDBJ databases">
        <title>Adaptation during the transition from Ophiocordyceps entomopathogen to insect associate is accompanied by gene loss and intensified selection.</title>
        <authorList>
            <person name="Ward C.M."/>
            <person name="Onetto C.A."/>
            <person name="Borneman A.R."/>
        </authorList>
    </citation>
    <scope>NUCLEOTIDE SEQUENCE [LARGE SCALE GENOMIC DNA]</scope>
    <source>
        <strain evidence="9">AWRI1</strain>
        <tissue evidence="9">Single Adult Female</tissue>
    </source>
</reference>
<evidence type="ECO:0000256" key="2">
    <source>
        <dbReference type="ARBA" id="ARBA00004496"/>
    </source>
</evidence>
<evidence type="ECO:0000256" key="6">
    <source>
        <dbReference type="ARBA" id="ARBA00023242"/>
    </source>
</evidence>
<dbReference type="EMBL" id="JBBCAQ010000036">
    <property type="protein sequence ID" value="KAK7576323.1"/>
    <property type="molecule type" value="Genomic_DNA"/>
</dbReference>
<dbReference type="SMART" id="SM00449">
    <property type="entry name" value="SPRY"/>
    <property type="match status" value="1"/>
</dbReference>
<comment type="similarity">
    <text evidence="3">Belongs to the SPSB family.</text>
</comment>
<accession>A0AAN9TBF6</accession>
<keyword evidence="6" id="KW-0539">Nucleus</keyword>
<evidence type="ECO:0000259" key="8">
    <source>
        <dbReference type="PROSITE" id="PS50225"/>
    </source>
</evidence>
<evidence type="ECO:0000313" key="9">
    <source>
        <dbReference type="EMBL" id="KAK7576323.1"/>
    </source>
</evidence>
<dbReference type="GO" id="GO:0019005">
    <property type="term" value="C:SCF ubiquitin ligase complex"/>
    <property type="evidence" value="ECO:0007669"/>
    <property type="project" value="TreeGrafter"/>
</dbReference>
<dbReference type="GO" id="GO:0043161">
    <property type="term" value="P:proteasome-mediated ubiquitin-dependent protein catabolic process"/>
    <property type="evidence" value="ECO:0007669"/>
    <property type="project" value="TreeGrafter"/>
</dbReference>
<feature type="domain" description="B30.2/SPRY" evidence="7">
    <location>
        <begin position="1"/>
        <end position="197"/>
    </location>
</feature>
<evidence type="ECO:0000256" key="5">
    <source>
        <dbReference type="ARBA" id="ARBA00022490"/>
    </source>
</evidence>
<dbReference type="Gene3D" id="2.60.120.920">
    <property type="match status" value="1"/>
</dbReference>
<comment type="caution">
    <text evidence="9">The sequence shown here is derived from an EMBL/GenBank/DDBJ whole genome shotgun (WGS) entry which is preliminary data.</text>
</comment>
<dbReference type="InterPro" id="IPR013320">
    <property type="entry name" value="ConA-like_dom_sf"/>
</dbReference>
<dbReference type="InterPro" id="IPR001870">
    <property type="entry name" value="B30.2/SPRY"/>
</dbReference>
<dbReference type="CDD" id="cd12876">
    <property type="entry name" value="SPRY_SOCS3"/>
    <property type="match status" value="1"/>
</dbReference>
<dbReference type="InterPro" id="IPR050672">
    <property type="entry name" value="FBXO45-Fsn/SPSB_families"/>
</dbReference>
<feature type="domain" description="SOCS box" evidence="8">
    <location>
        <begin position="199"/>
        <end position="236"/>
    </location>
</feature>
<gene>
    <name evidence="9" type="ORF">V9T40_012609</name>
</gene>
<evidence type="ECO:0000259" key="7">
    <source>
        <dbReference type="PROSITE" id="PS50188"/>
    </source>
</evidence>
<dbReference type="PANTHER" id="PTHR12245:SF12">
    <property type="entry name" value="SPRY DOMAIN-CONTAINING SOCS BOX PROTEIN 3"/>
    <property type="match status" value="1"/>
</dbReference>
<dbReference type="Proteomes" id="UP001367676">
    <property type="component" value="Unassembled WGS sequence"/>
</dbReference>
<dbReference type="GO" id="GO:0005634">
    <property type="term" value="C:nucleus"/>
    <property type="evidence" value="ECO:0007669"/>
    <property type="project" value="UniProtKB-SubCell"/>
</dbReference>
<dbReference type="PANTHER" id="PTHR12245">
    <property type="entry name" value="SPRY DOMAIN CONTAINING SOCS BOX PROTEIN"/>
    <property type="match status" value="1"/>
</dbReference>
<protein>
    <recommendedName>
        <fullName evidence="4">SPRY domain-containing SOCS box protein 3</fullName>
    </recommendedName>
</protein>
<dbReference type="InterPro" id="IPR001496">
    <property type="entry name" value="SOCS_box"/>
</dbReference>
<evidence type="ECO:0000256" key="1">
    <source>
        <dbReference type="ARBA" id="ARBA00004123"/>
    </source>
</evidence>
<dbReference type="InterPro" id="IPR003877">
    <property type="entry name" value="SPRY_dom"/>
</dbReference>
<proteinExistence type="inferred from homology"/>
<sequence>MSENDAVKVSQSVRISPFTQPINDNWTWNPKCKSCDAHCQENNKSVLFHPVWSCGTSAIRGTKVLNNARSYWEIIVTGGLGGTSLMFGVGTCKSRLGTAGFTNLIGEDCNSWGLSHKGLLWHAGKCQKYCRPFPETKQATIGILFDGIYGTLTFFKDGENLGMAFQDLDKVNEPLYPIVSSTSMRSRMTLKRMEYEFVSLQDQCKAIILKNLHHQGIQYLNLPFGIRRYLEESDTQNRPDECEWYVPRF</sequence>
<evidence type="ECO:0000256" key="3">
    <source>
        <dbReference type="ARBA" id="ARBA00010910"/>
    </source>
</evidence>
<dbReference type="PROSITE" id="PS50188">
    <property type="entry name" value="B302_SPRY"/>
    <property type="match status" value="1"/>
</dbReference>
<organism evidence="9 10">
    <name type="scientific">Parthenolecanium corni</name>
    <dbReference type="NCBI Taxonomy" id="536013"/>
    <lineage>
        <taxon>Eukaryota</taxon>
        <taxon>Metazoa</taxon>
        <taxon>Ecdysozoa</taxon>
        <taxon>Arthropoda</taxon>
        <taxon>Hexapoda</taxon>
        <taxon>Insecta</taxon>
        <taxon>Pterygota</taxon>
        <taxon>Neoptera</taxon>
        <taxon>Paraneoptera</taxon>
        <taxon>Hemiptera</taxon>
        <taxon>Sternorrhyncha</taxon>
        <taxon>Coccoidea</taxon>
        <taxon>Coccidae</taxon>
        <taxon>Parthenolecanium</taxon>
    </lineage>
</organism>
<dbReference type="InterPro" id="IPR036036">
    <property type="entry name" value="SOCS_box-like_dom_sf"/>
</dbReference>